<dbReference type="Pfam" id="PF00390">
    <property type="entry name" value="malic"/>
    <property type="match status" value="1"/>
</dbReference>
<dbReference type="InterPro" id="IPR036291">
    <property type="entry name" value="NAD(P)-bd_dom_sf"/>
</dbReference>
<dbReference type="SMART" id="SM00042">
    <property type="entry name" value="CUB"/>
    <property type="match status" value="1"/>
</dbReference>
<dbReference type="InterPro" id="IPR012302">
    <property type="entry name" value="Malic_NAD-bd"/>
</dbReference>
<gene>
    <name evidence="11" type="ORF">H0235_013530</name>
</gene>
<keyword evidence="6" id="KW-1015">Disulfide bond</keyword>
<dbReference type="InterPro" id="IPR015884">
    <property type="entry name" value="Malic_enzyme_CS"/>
</dbReference>
<feature type="domain" description="CUB" evidence="10">
    <location>
        <begin position="26"/>
        <end position="144"/>
    </location>
</feature>
<dbReference type="PROSITE" id="PS00331">
    <property type="entry name" value="MALIC_ENZYMES"/>
    <property type="match status" value="1"/>
</dbReference>
<evidence type="ECO:0000256" key="2">
    <source>
        <dbReference type="ARBA" id="ARBA00001946"/>
    </source>
</evidence>
<evidence type="ECO:0000256" key="9">
    <source>
        <dbReference type="SAM" id="MobiDB-lite"/>
    </source>
</evidence>
<dbReference type="SMART" id="SM00919">
    <property type="entry name" value="Malic_M"/>
    <property type="match status" value="1"/>
</dbReference>
<name>A0A834KQ72_VESPE</name>
<reference evidence="11" key="1">
    <citation type="journal article" date="2020" name="G3 (Bethesda)">
        <title>High-Quality Assemblies for Three Invasive Social Wasps from the &lt;i&gt;Vespula&lt;/i&gt; Genus.</title>
        <authorList>
            <person name="Harrop T.W.R."/>
            <person name="Guhlin J."/>
            <person name="McLaughlin G.M."/>
            <person name="Permina E."/>
            <person name="Stockwell P."/>
            <person name="Gilligan J."/>
            <person name="Le Lec M.F."/>
            <person name="Gruber M.A.M."/>
            <person name="Quinn O."/>
            <person name="Lovegrove M."/>
            <person name="Duncan E.J."/>
            <person name="Remnant E.J."/>
            <person name="Van Eeckhoven J."/>
            <person name="Graham B."/>
            <person name="Knapp R.A."/>
            <person name="Langford K.W."/>
            <person name="Kronenberg Z."/>
            <person name="Press M.O."/>
            <person name="Eacker S.M."/>
            <person name="Wilson-Rankin E.E."/>
            <person name="Purcell J."/>
            <person name="Lester P.J."/>
            <person name="Dearden P.K."/>
        </authorList>
    </citation>
    <scope>NUCLEOTIDE SEQUENCE</scope>
    <source>
        <strain evidence="11">Volc-1</strain>
    </source>
</reference>
<dbReference type="CDD" id="cd05312">
    <property type="entry name" value="NAD_bind_1_malic_enz"/>
    <property type="match status" value="1"/>
</dbReference>
<proteinExistence type="inferred from homology"/>
<dbReference type="NCBIfam" id="NF010052">
    <property type="entry name" value="PRK13529.1"/>
    <property type="match status" value="1"/>
</dbReference>
<comment type="similarity">
    <text evidence="3 8">Belongs to the malic enzymes family.</text>
</comment>
<dbReference type="PRINTS" id="PR00072">
    <property type="entry name" value="MALOXRDTASE"/>
</dbReference>
<sequence>MTKLANCFTALDFGITTGRQEAKYPCAFVFNSNETRNGTFASPNYPGLYPRDTECHYFFNGQPNERVHLHFHFFDVEGVLPCEALTASDFVEFSNYMAKDRKYSRHCGQMKEFDVDSDRKFFRVTFKSNDRLDGTGFNASYVFLDEEENYTVKAPTNEAILIRLMLVMRTMKSIRVLSVGNDETWRGICFRDEVPRYSCSLQVVFSLAIPRLNHDRQLLVEGFWLNLQRTKNMERSRAISKSVRILNRSTTKLRASSSTTPSTTSQTLRSVSSHRRMCLLLLPKNAQSRVNPTGWEAISCEGDIHEDIEMFVLQKSILSACGRNCGGSWARVLPPTHPAAKDTRQRDIHEVSGDVVPINMVKGIGHLRDPRLNKGLAFTLKERISLGIHGLQPPRFKTQEEQLALCKASVMKYTEDLNRYLYLVELQERNERLFFRLLSENIEQMMPIVYTPTVGLACQKFGVIYRRPRGLFITIYDKGHIYEILNNWPEQAVRAICVTDGERILGLGDLGACGMGIPVGKLALYTALAGIKPHQCLPITIDVGTNNEQLRDDPHYIGLNKPRSRGAEYDELIDEFMAACVQKYGQNVLIQFEDFGNHNAFRFLDKYRDKYCTFNDDIQGTAAVAVAGILASKRITKKKMSDNKFVFLGAGEAAIGIADLCVKAMEADGCTESQARNNIWMMDIDGLLVKDRPEGNLEGHKIWYAKDYKVTKSLIDIVREIKPTVLIGASAAAGAFTPEVLKEMAKNNERPLIFALSNPTSKAECTAQQAYDYTDGRCVFSSGSPFGEVNHKGKIYKPGQGNNAYIFPGIALGVIATGVHHITEDLFLISAQTIADHVTDEDLEMGSLYPPLSTIRECSIDIAVKIANYAYARSGLASEYPEPKDKRQFIVSKMYDANYDSPLPNLYDWPVDYASPRVLPDNNNQARTLLM</sequence>
<evidence type="ECO:0000256" key="5">
    <source>
        <dbReference type="ARBA" id="ARBA00023002"/>
    </source>
</evidence>
<comment type="caution">
    <text evidence="11">The sequence shown here is derived from an EMBL/GenBank/DDBJ whole genome shotgun (WGS) entry which is preliminary data.</text>
</comment>
<evidence type="ECO:0000256" key="1">
    <source>
        <dbReference type="ARBA" id="ARBA00001936"/>
    </source>
</evidence>
<dbReference type="Pfam" id="PF00431">
    <property type="entry name" value="CUB"/>
    <property type="match status" value="1"/>
</dbReference>
<dbReference type="InterPro" id="IPR046346">
    <property type="entry name" value="Aminoacid_DH-like_N_sf"/>
</dbReference>
<dbReference type="Gene3D" id="3.40.50.720">
    <property type="entry name" value="NAD(P)-binding Rossmann-like Domain"/>
    <property type="match status" value="1"/>
</dbReference>
<dbReference type="CDD" id="cd00041">
    <property type="entry name" value="CUB"/>
    <property type="match status" value="1"/>
</dbReference>
<evidence type="ECO:0000313" key="12">
    <source>
        <dbReference type="Proteomes" id="UP000600918"/>
    </source>
</evidence>
<evidence type="ECO:0000256" key="4">
    <source>
        <dbReference type="ARBA" id="ARBA00022723"/>
    </source>
</evidence>
<evidence type="ECO:0000256" key="3">
    <source>
        <dbReference type="ARBA" id="ARBA00008785"/>
    </source>
</evidence>
<dbReference type="GO" id="GO:0046872">
    <property type="term" value="F:metal ion binding"/>
    <property type="evidence" value="ECO:0007669"/>
    <property type="project" value="UniProtKB-KW"/>
</dbReference>
<dbReference type="GO" id="GO:0051287">
    <property type="term" value="F:NAD binding"/>
    <property type="evidence" value="ECO:0007669"/>
    <property type="project" value="InterPro"/>
</dbReference>
<dbReference type="SUPFAM" id="SSF53223">
    <property type="entry name" value="Aminoacid dehydrogenase-like, N-terminal domain"/>
    <property type="match status" value="1"/>
</dbReference>
<evidence type="ECO:0000256" key="8">
    <source>
        <dbReference type="RuleBase" id="RU003426"/>
    </source>
</evidence>
<dbReference type="InterPro" id="IPR000859">
    <property type="entry name" value="CUB_dom"/>
</dbReference>
<evidence type="ECO:0000256" key="7">
    <source>
        <dbReference type="PROSITE-ProRule" id="PRU00059"/>
    </source>
</evidence>
<feature type="region of interest" description="Disordered" evidence="9">
    <location>
        <begin position="250"/>
        <end position="270"/>
    </location>
</feature>
<organism evidence="11 12">
    <name type="scientific">Vespula pensylvanica</name>
    <name type="common">Western yellow jacket</name>
    <name type="synonym">Wasp</name>
    <dbReference type="NCBI Taxonomy" id="30213"/>
    <lineage>
        <taxon>Eukaryota</taxon>
        <taxon>Metazoa</taxon>
        <taxon>Ecdysozoa</taxon>
        <taxon>Arthropoda</taxon>
        <taxon>Hexapoda</taxon>
        <taxon>Insecta</taxon>
        <taxon>Pterygota</taxon>
        <taxon>Neoptera</taxon>
        <taxon>Endopterygota</taxon>
        <taxon>Hymenoptera</taxon>
        <taxon>Apocrita</taxon>
        <taxon>Aculeata</taxon>
        <taxon>Vespoidea</taxon>
        <taxon>Vespidae</taxon>
        <taxon>Vespinae</taxon>
        <taxon>Vespula</taxon>
    </lineage>
</organism>
<dbReference type="InterPro" id="IPR035914">
    <property type="entry name" value="Sperma_CUB_dom_sf"/>
</dbReference>
<protein>
    <recommendedName>
        <fullName evidence="8">Malic enzyme</fullName>
    </recommendedName>
</protein>
<evidence type="ECO:0000313" key="11">
    <source>
        <dbReference type="EMBL" id="KAF7410923.1"/>
    </source>
</evidence>
<dbReference type="SMART" id="SM01274">
    <property type="entry name" value="malic"/>
    <property type="match status" value="1"/>
</dbReference>
<dbReference type="InterPro" id="IPR001891">
    <property type="entry name" value="Malic_OxRdtase"/>
</dbReference>
<dbReference type="GO" id="GO:0006108">
    <property type="term" value="P:malate metabolic process"/>
    <property type="evidence" value="ECO:0007669"/>
    <property type="project" value="TreeGrafter"/>
</dbReference>
<dbReference type="Gene3D" id="2.60.120.290">
    <property type="entry name" value="Spermadhesin, CUB domain"/>
    <property type="match status" value="1"/>
</dbReference>
<evidence type="ECO:0000256" key="6">
    <source>
        <dbReference type="ARBA" id="ARBA00023157"/>
    </source>
</evidence>
<accession>A0A834KQ72</accession>
<dbReference type="FunFam" id="3.40.50.10380:FF:000008">
    <property type="entry name" value="Malic enzyme"/>
    <property type="match status" value="1"/>
</dbReference>
<dbReference type="PANTHER" id="PTHR23406:SF90">
    <property type="entry name" value="MALIC ENZYME-RELATED"/>
    <property type="match status" value="1"/>
</dbReference>
<dbReference type="SUPFAM" id="SSF51735">
    <property type="entry name" value="NAD(P)-binding Rossmann-fold domains"/>
    <property type="match status" value="1"/>
</dbReference>
<comment type="cofactor">
    <cofactor evidence="2">
        <name>Mg(2+)</name>
        <dbReference type="ChEBI" id="CHEBI:18420"/>
    </cofactor>
</comment>
<comment type="caution">
    <text evidence="7">Lacks conserved residue(s) required for the propagation of feature annotation.</text>
</comment>
<evidence type="ECO:0000259" key="10">
    <source>
        <dbReference type="PROSITE" id="PS01180"/>
    </source>
</evidence>
<dbReference type="SUPFAM" id="SSF49854">
    <property type="entry name" value="Spermadhesin, CUB domain"/>
    <property type="match status" value="1"/>
</dbReference>
<feature type="compositionally biased region" description="Low complexity" evidence="9">
    <location>
        <begin position="256"/>
        <end position="267"/>
    </location>
</feature>
<comment type="cofactor">
    <cofactor evidence="1">
        <name>Mn(2+)</name>
        <dbReference type="ChEBI" id="CHEBI:29035"/>
    </cofactor>
</comment>
<dbReference type="Gene3D" id="3.40.50.10380">
    <property type="entry name" value="Malic enzyme, N-terminal domain"/>
    <property type="match status" value="1"/>
</dbReference>
<dbReference type="EMBL" id="JACSDY010000013">
    <property type="protein sequence ID" value="KAF7410923.1"/>
    <property type="molecule type" value="Genomic_DNA"/>
</dbReference>
<dbReference type="GO" id="GO:0004473">
    <property type="term" value="F:malate dehydrogenase (decarboxylating) (NADP+) activity"/>
    <property type="evidence" value="ECO:0007669"/>
    <property type="project" value="TreeGrafter"/>
</dbReference>
<dbReference type="FunFam" id="3.40.50.720:FF:000060">
    <property type="entry name" value="Malic enzyme"/>
    <property type="match status" value="1"/>
</dbReference>
<dbReference type="InterPro" id="IPR012301">
    <property type="entry name" value="Malic_N_dom"/>
</dbReference>
<keyword evidence="4 8" id="KW-0479">Metal-binding</keyword>
<keyword evidence="12" id="KW-1185">Reference proteome</keyword>
<dbReference type="PANTHER" id="PTHR23406">
    <property type="entry name" value="MALIC ENZYME-RELATED"/>
    <property type="match status" value="1"/>
</dbReference>
<dbReference type="FunFam" id="2.60.120.290:FF:000058">
    <property type="entry name" value="CUB domaincontaining protein"/>
    <property type="match status" value="1"/>
</dbReference>
<keyword evidence="5 8" id="KW-0560">Oxidoreductase</keyword>
<dbReference type="InterPro" id="IPR037062">
    <property type="entry name" value="Malic_N_dom_sf"/>
</dbReference>
<dbReference type="AlphaFoldDB" id="A0A834KQ72"/>
<dbReference type="PROSITE" id="PS01180">
    <property type="entry name" value="CUB"/>
    <property type="match status" value="1"/>
</dbReference>
<dbReference type="GO" id="GO:0005739">
    <property type="term" value="C:mitochondrion"/>
    <property type="evidence" value="ECO:0007669"/>
    <property type="project" value="TreeGrafter"/>
</dbReference>
<dbReference type="Proteomes" id="UP000600918">
    <property type="component" value="Unassembled WGS sequence"/>
</dbReference>
<dbReference type="Pfam" id="PF03949">
    <property type="entry name" value="Malic_M"/>
    <property type="match status" value="1"/>
</dbReference>